<keyword evidence="3" id="KW-1185">Reference proteome</keyword>
<evidence type="ECO:0000313" key="2">
    <source>
        <dbReference type="EMBL" id="MBD2188221.1"/>
    </source>
</evidence>
<reference evidence="2 3" key="1">
    <citation type="journal article" date="2020" name="ISME J.">
        <title>Comparative genomics reveals insights into cyanobacterial evolution and habitat adaptation.</title>
        <authorList>
            <person name="Chen M.Y."/>
            <person name="Teng W.K."/>
            <person name="Zhao L."/>
            <person name="Hu C.X."/>
            <person name="Zhou Y.K."/>
            <person name="Han B.P."/>
            <person name="Song L.R."/>
            <person name="Shu W.S."/>
        </authorList>
    </citation>
    <scope>NUCLEOTIDE SEQUENCE [LARGE SCALE GENOMIC DNA]</scope>
    <source>
        <strain evidence="2 3">FACHB-723</strain>
    </source>
</reference>
<dbReference type="Pfam" id="PF14233">
    <property type="entry name" value="DUF4335"/>
    <property type="match status" value="1"/>
</dbReference>
<gene>
    <name evidence="2" type="ORF">H6F41_08710</name>
</gene>
<dbReference type="Proteomes" id="UP000642094">
    <property type="component" value="Unassembled WGS sequence"/>
</dbReference>
<dbReference type="RefSeq" id="WP_190403081.1">
    <property type="nucleotide sequence ID" value="NZ_JACJQB010000013.1"/>
</dbReference>
<name>A0ABR7ZY94_9CYAN</name>
<dbReference type="EMBL" id="JACJQB010000013">
    <property type="protein sequence ID" value="MBD2188221.1"/>
    <property type="molecule type" value="Genomic_DNA"/>
</dbReference>
<evidence type="ECO:0000256" key="1">
    <source>
        <dbReference type="SAM" id="MobiDB-lite"/>
    </source>
</evidence>
<feature type="region of interest" description="Disordered" evidence="1">
    <location>
        <begin position="176"/>
        <end position="255"/>
    </location>
</feature>
<comment type="caution">
    <text evidence="2">The sequence shown here is derived from an EMBL/GenBank/DDBJ whole genome shotgun (WGS) entry which is preliminary data.</text>
</comment>
<dbReference type="InterPro" id="IPR025569">
    <property type="entry name" value="DUF4335"/>
</dbReference>
<protein>
    <submittedName>
        <fullName evidence="2">DUF4335 domain-containing protein</fullName>
    </submittedName>
</protein>
<accession>A0ABR7ZY94</accession>
<sequence length="255" mass="27268">MIQRSYSLPSCTLLVEGISTGGDVMSILTSFNCRFNHHPEPIVGGLDLLNTLVKVVGAYAQALKSNTALSIPEQQVRLEPQNQHSHLLSVSLNEAEAHNPKQLQIKLNTIQLFDLMESLDRLCGDPTTLPDLKLVTQISDFRSQSPLSRQTVPAIAGVISFAIAATALYFIPTPKPQPKPAQTVPVQTSPLPNISTPPSPLLESTPSPTPDAGQPTEAIDALESPSPTPTPETIDGLETPAPTPTPVSPENSERP</sequence>
<proteinExistence type="predicted"/>
<organism evidence="2 3">
    <name type="scientific">Pseudanabaena mucicola FACHB-723</name>
    <dbReference type="NCBI Taxonomy" id="2692860"/>
    <lineage>
        <taxon>Bacteria</taxon>
        <taxon>Bacillati</taxon>
        <taxon>Cyanobacteriota</taxon>
        <taxon>Cyanophyceae</taxon>
        <taxon>Pseudanabaenales</taxon>
        <taxon>Pseudanabaenaceae</taxon>
        <taxon>Pseudanabaena</taxon>
    </lineage>
</organism>
<evidence type="ECO:0000313" key="3">
    <source>
        <dbReference type="Proteomes" id="UP000642094"/>
    </source>
</evidence>